<name>A9KNS2_LACP7</name>
<dbReference type="OrthoDB" id="9805976at2"/>
<dbReference type="AlphaFoldDB" id="A9KNS2"/>
<dbReference type="InterPro" id="IPR029039">
    <property type="entry name" value="Flavoprotein-like_sf"/>
</dbReference>
<dbReference type="Proteomes" id="UP000000370">
    <property type="component" value="Chromosome"/>
</dbReference>
<dbReference type="KEGG" id="cpy:Cphy_1295"/>
<sequence length="75" mass="8267">MSKNIVVINGSPRKNGNSELLVDAFIEGANGSGNKVTISAGRESGKDYYQTCKRYGRPDGRFLFPSFYLAFMVII</sequence>
<evidence type="ECO:0008006" key="3">
    <source>
        <dbReference type="Google" id="ProtNLM"/>
    </source>
</evidence>
<evidence type="ECO:0000313" key="1">
    <source>
        <dbReference type="EMBL" id="ABX41673.1"/>
    </source>
</evidence>
<reference evidence="2" key="1">
    <citation type="submission" date="2007-11" db="EMBL/GenBank/DDBJ databases">
        <title>Complete genome sequence of Clostridium phytofermentans ISDg.</title>
        <authorList>
            <person name="Leschine S.B."/>
            <person name="Warnick T.A."/>
            <person name="Blanchard J.L."/>
            <person name="Schnell D.J."/>
            <person name="Petit E.L."/>
            <person name="LaTouf W.G."/>
            <person name="Copeland A."/>
            <person name="Lucas S."/>
            <person name="Lapidus A."/>
            <person name="Barry K."/>
            <person name="Glavina del Rio T."/>
            <person name="Dalin E."/>
            <person name="Tice H."/>
            <person name="Pitluck S."/>
            <person name="Kiss H."/>
            <person name="Brettin T."/>
            <person name="Bruce D."/>
            <person name="Detter J.C."/>
            <person name="Han C."/>
            <person name="Kuske C."/>
            <person name="Schmutz J."/>
            <person name="Larimer F."/>
            <person name="Land M."/>
            <person name="Hauser L."/>
            <person name="Kyrpides N."/>
            <person name="Kim E.A."/>
            <person name="Richardson P."/>
        </authorList>
    </citation>
    <scope>NUCLEOTIDE SEQUENCE [LARGE SCALE GENOMIC DNA]</scope>
    <source>
        <strain evidence="2">ATCC 700394 / DSM 18823 / ISDg</strain>
    </source>
</reference>
<accession>A9KNS2</accession>
<dbReference type="RefSeq" id="WP_012199327.1">
    <property type="nucleotide sequence ID" value="NC_010001.1"/>
</dbReference>
<organism evidence="1 2">
    <name type="scientific">Lachnoclostridium phytofermentans (strain ATCC 700394 / DSM 18823 / ISDg)</name>
    <name type="common">Clostridium phytofermentans</name>
    <dbReference type="NCBI Taxonomy" id="357809"/>
    <lineage>
        <taxon>Bacteria</taxon>
        <taxon>Bacillati</taxon>
        <taxon>Bacillota</taxon>
        <taxon>Clostridia</taxon>
        <taxon>Lachnospirales</taxon>
        <taxon>Lachnospiraceae</taxon>
    </lineage>
</organism>
<proteinExistence type="predicted"/>
<evidence type="ECO:0000313" key="2">
    <source>
        <dbReference type="Proteomes" id="UP000000370"/>
    </source>
</evidence>
<dbReference type="EMBL" id="CP000885">
    <property type="protein sequence ID" value="ABX41673.1"/>
    <property type="molecule type" value="Genomic_DNA"/>
</dbReference>
<gene>
    <name evidence="1" type="ordered locus">Cphy_1295</name>
</gene>
<dbReference type="HOGENOM" id="CLU_2664661_0_0_9"/>
<dbReference type="Gene3D" id="3.40.50.360">
    <property type="match status" value="1"/>
</dbReference>
<keyword evidence="2" id="KW-1185">Reference proteome</keyword>
<dbReference type="SUPFAM" id="SSF52218">
    <property type="entry name" value="Flavoproteins"/>
    <property type="match status" value="1"/>
</dbReference>
<protein>
    <recommendedName>
        <fullName evidence="3">NADPH-dependent FMN reductase-like domain-containing protein</fullName>
    </recommendedName>
</protein>